<dbReference type="NCBIfam" id="TIGR00120">
    <property type="entry name" value="ArgJ"/>
    <property type="match status" value="1"/>
</dbReference>
<dbReference type="FunFam" id="3.10.20.340:FF:000001">
    <property type="entry name" value="Arginine biosynthesis bifunctional protein ArgJ, chloroplastic"/>
    <property type="match status" value="1"/>
</dbReference>
<dbReference type="Pfam" id="PF01960">
    <property type="entry name" value="ArgJ"/>
    <property type="match status" value="1"/>
</dbReference>
<dbReference type="GO" id="GO:0004042">
    <property type="term" value="F:L-glutamate N-acetyltransferase activity"/>
    <property type="evidence" value="ECO:0007669"/>
    <property type="project" value="TreeGrafter"/>
</dbReference>
<evidence type="ECO:0000256" key="1">
    <source>
        <dbReference type="ARBA" id="ARBA00006774"/>
    </source>
</evidence>
<evidence type="ECO:0000313" key="10">
    <source>
        <dbReference type="EMBL" id="GER94118.1"/>
    </source>
</evidence>
<dbReference type="Gene3D" id="3.10.20.340">
    <property type="entry name" value="ArgJ beta chain, C-terminal domain"/>
    <property type="match status" value="1"/>
</dbReference>
<keyword evidence="5" id="KW-0028">Amino-acid biosynthesis</keyword>
<comment type="caution">
    <text evidence="10">The sequence shown here is derived from an EMBL/GenBank/DDBJ whole genome shotgun (WGS) entry which is preliminary data.</text>
</comment>
<evidence type="ECO:0000256" key="9">
    <source>
        <dbReference type="ARBA" id="ARBA00049439"/>
    </source>
</evidence>
<organism evidence="10">
    <name type="scientific">hot springs metagenome</name>
    <dbReference type="NCBI Taxonomy" id="433727"/>
    <lineage>
        <taxon>unclassified sequences</taxon>
        <taxon>metagenomes</taxon>
        <taxon>ecological metagenomes</taxon>
    </lineage>
</organism>
<evidence type="ECO:0000256" key="8">
    <source>
        <dbReference type="ARBA" id="ARBA00023315"/>
    </source>
</evidence>
<dbReference type="GO" id="GO:0004358">
    <property type="term" value="F:L-glutamate N-acetyltransferase activity, acting on acetyl-L-ornithine as donor"/>
    <property type="evidence" value="ECO:0007669"/>
    <property type="project" value="UniProtKB-EC"/>
</dbReference>
<name>A0A5J4KX15_9ZZZZ</name>
<dbReference type="InterPro" id="IPR042195">
    <property type="entry name" value="ArgJ_beta_C"/>
</dbReference>
<comment type="similarity">
    <text evidence="1">Belongs to the ArgJ family.</text>
</comment>
<sequence>MRKDIIFQPKGFLFSAVEAAIKKPGRKDLALIFSEIESVISGMFTTNNIKAAPVKLDMKRIKSGKGQAIIINSGNANACTGRQGLMDAMEMAEMTANALGIKTGMVYVCSTGVIGTLLPMERIRPKIKELADNLGKNSINDVATAIMTTDTFPKVVSKRIRIDSKTVTISAICKGAGMICPNMATMLCFIVTDANIDKSALDNALKKAVQRSFNRITIDGDMSTNDTVLIMANGLAGNALIEKNSKEFDRFANALSDITYELGRMIVKDGEGATKLVEIEVKNARNEEDAEKGAFAIANSMLVKTAIYGNDANWGRIMAALGYSGIAIKEEKIDIFLNGLKIVNCGMGMGKDKQANERLKGKELKIVVDLHLGRYAAKVLTCDLTEDYVKINAEYRT</sequence>
<keyword evidence="7" id="KW-0068">Autocatalytic cleavage</keyword>
<dbReference type="CDD" id="cd02152">
    <property type="entry name" value="OAT"/>
    <property type="match status" value="1"/>
</dbReference>
<keyword evidence="4" id="KW-0055">Arginine biosynthesis</keyword>
<accession>A0A5J4KX15</accession>
<dbReference type="HAMAP" id="MF_01106">
    <property type="entry name" value="ArgJ"/>
    <property type="match status" value="1"/>
</dbReference>
<dbReference type="AlphaFoldDB" id="A0A5J4KX15"/>
<keyword evidence="8" id="KW-0012">Acyltransferase</keyword>
<dbReference type="PANTHER" id="PTHR23100">
    <property type="entry name" value="ARGININE BIOSYNTHESIS BIFUNCTIONAL PROTEIN ARGJ"/>
    <property type="match status" value="1"/>
</dbReference>
<protein>
    <recommendedName>
        <fullName evidence="3">glutamate N-acetyltransferase</fullName>
        <ecNumber evidence="3">2.3.1.35</ecNumber>
    </recommendedName>
</protein>
<evidence type="ECO:0000256" key="4">
    <source>
        <dbReference type="ARBA" id="ARBA00022571"/>
    </source>
</evidence>
<proteinExistence type="inferred from homology"/>
<evidence type="ECO:0000256" key="2">
    <source>
        <dbReference type="ARBA" id="ARBA00011475"/>
    </source>
</evidence>
<dbReference type="Gene3D" id="3.60.70.12">
    <property type="entry name" value="L-amino peptidase D-ALA esterase/amidase"/>
    <property type="match status" value="1"/>
</dbReference>
<dbReference type="PANTHER" id="PTHR23100:SF0">
    <property type="entry name" value="ARGININE BIOSYNTHESIS BIFUNCTIONAL PROTEIN ARGJ, MITOCHONDRIAL"/>
    <property type="match status" value="1"/>
</dbReference>
<gene>
    <name evidence="10" type="ORF">A45J_1876</name>
</gene>
<dbReference type="FunFam" id="3.60.70.12:FF:000001">
    <property type="entry name" value="Arginine biosynthesis bifunctional protein ArgJ, chloroplastic"/>
    <property type="match status" value="1"/>
</dbReference>
<reference evidence="10" key="1">
    <citation type="submission" date="2019-10" db="EMBL/GenBank/DDBJ databases">
        <title>Metagenomic sequencing of thiosulfate-disproportionating enrichment culture.</title>
        <authorList>
            <person name="Umezawa K."/>
            <person name="Kojima H."/>
            <person name="Fukui M."/>
        </authorList>
    </citation>
    <scope>NUCLEOTIDE SEQUENCE</scope>
    <source>
        <strain evidence="10">45J</strain>
    </source>
</reference>
<comment type="catalytic activity">
    <reaction evidence="9">
        <text>N(2)-acetyl-L-ornithine + L-glutamate = N-acetyl-L-glutamate + L-ornithine</text>
        <dbReference type="Rhea" id="RHEA:15349"/>
        <dbReference type="ChEBI" id="CHEBI:29985"/>
        <dbReference type="ChEBI" id="CHEBI:44337"/>
        <dbReference type="ChEBI" id="CHEBI:46911"/>
        <dbReference type="ChEBI" id="CHEBI:57805"/>
        <dbReference type="EC" id="2.3.1.35"/>
    </reaction>
</comment>
<dbReference type="InterPro" id="IPR002813">
    <property type="entry name" value="Arg_biosynth_ArgJ"/>
</dbReference>
<dbReference type="InterPro" id="IPR016117">
    <property type="entry name" value="ArgJ-like_dom_sf"/>
</dbReference>
<dbReference type="EMBL" id="BLAB01000001">
    <property type="protein sequence ID" value="GER94118.1"/>
    <property type="molecule type" value="Genomic_DNA"/>
</dbReference>
<evidence type="ECO:0000256" key="6">
    <source>
        <dbReference type="ARBA" id="ARBA00022679"/>
    </source>
</evidence>
<comment type="subunit">
    <text evidence="2">Heterotetramer of two alpha and two beta chains.</text>
</comment>
<evidence type="ECO:0000256" key="5">
    <source>
        <dbReference type="ARBA" id="ARBA00022605"/>
    </source>
</evidence>
<dbReference type="SUPFAM" id="SSF56266">
    <property type="entry name" value="DmpA/ArgJ-like"/>
    <property type="match status" value="1"/>
</dbReference>
<dbReference type="NCBIfam" id="NF003802">
    <property type="entry name" value="PRK05388.1"/>
    <property type="match status" value="1"/>
</dbReference>
<dbReference type="GO" id="GO:0006592">
    <property type="term" value="P:ornithine biosynthetic process"/>
    <property type="evidence" value="ECO:0007669"/>
    <property type="project" value="TreeGrafter"/>
</dbReference>
<keyword evidence="6 10" id="KW-0808">Transferase</keyword>
<evidence type="ECO:0000256" key="7">
    <source>
        <dbReference type="ARBA" id="ARBA00022813"/>
    </source>
</evidence>
<dbReference type="EC" id="2.3.1.35" evidence="3"/>
<evidence type="ECO:0000256" key="3">
    <source>
        <dbReference type="ARBA" id="ARBA00013264"/>
    </source>
</evidence>
<dbReference type="GO" id="GO:0006526">
    <property type="term" value="P:L-arginine biosynthetic process"/>
    <property type="evidence" value="ECO:0007669"/>
    <property type="project" value="UniProtKB-KW"/>
</dbReference>